<reference evidence="16 44" key="9">
    <citation type="submission" date="2022-10" db="EMBL/GenBank/DDBJ databases">
        <title>Human gut microbiome strain richness.</title>
        <authorList>
            <person name="Chen-Liaw A."/>
        </authorList>
    </citation>
    <scope>NUCLEOTIDE SEQUENCE</scope>
    <source>
        <strain evidence="18">1001713st2_A4_1001713B170214_170313</strain>
        <strain evidence="17">BSD2780061687st1_G10_BSD2780061687b_171204</strain>
        <strain evidence="16 44">D53st1_B1_D53t1_180928</strain>
    </source>
</reference>
<evidence type="ECO:0000313" key="38">
    <source>
        <dbReference type="Proteomes" id="UP000286114"/>
    </source>
</evidence>
<accession>A0A174P0S7</accession>
<feature type="chain" id="PRO_5014252147" evidence="6">
    <location>
        <begin position="25"/>
        <end position="496"/>
    </location>
</feature>
<dbReference type="GO" id="GO:0009279">
    <property type="term" value="C:cell outer membrane"/>
    <property type="evidence" value="ECO:0007669"/>
    <property type="project" value="UniProtKB-SubCell"/>
</dbReference>
<dbReference type="EMBL" id="JAQNSG010000003">
    <property type="protein sequence ID" value="MDC1879039.1"/>
    <property type="molecule type" value="Genomic_DNA"/>
</dbReference>
<evidence type="ECO:0000313" key="31">
    <source>
        <dbReference type="Proteomes" id="UP000260874"/>
    </source>
</evidence>
<dbReference type="EMBL" id="CYZF01000006">
    <property type="protein sequence ID" value="CUO70939.1"/>
    <property type="molecule type" value="Genomic_DNA"/>
</dbReference>
<dbReference type="InterPro" id="IPR033985">
    <property type="entry name" value="SusD-like_N"/>
</dbReference>
<dbReference type="GeneID" id="99751110"/>
<evidence type="ECO:0000313" key="13">
    <source>
        <dbReference type="EMBL" id="KAB4240951.1"/>
    </source>
</evidence>
<evidence type="ECO:0000313" key="27">
    <source>
        <dbReference type="EMBL" id="RHE24749.1"/>
    </source>
</evidence>
<feature type="domain" description="RagB/SusD" evidence="7">
    <location>
        <begin position="374"/>
        <end position="494"/>
    </location>
</feature>
<dbReference type="EMBL" id="WCTJ01000044">
    <property type="protein sequence ID" value="KAB4247767.1"/>
    <property type="molecule type" value="Genomic_DNA"/>
</dbReference>
<dbReference type="Proteomes" id="UP000431575">
    <property type="component" value="Unassembled WGS sequence"/>
</dbReference>
<evidence type="ECO:0000313" key="16">
    <source>
        <dbReference type="EMBL" id="MDC1794480.1"/>
    </source>
</evidence>
<dbReference type="EMBL" id="QSKL01000006">
    <property type="protein sequence ID" value="RHE59998.1"/>
    <property type="molecule type" value="Genomic_DNA"/>
</dbReference>
<dbReference type="CDD" id="cd08977">
    <property type="entry name" value="SusD"/>
    <property type="match status" value="1"/>
</dbReference>
<evidence type="ECO:0000313" key="41">
    <source>
        <dbReference type="Proteomes" id="UP000433928"/>
    </source>
</evidence>
<dbReference type="EMBL" id="QRZC01000015">
    <property type="protein sequence ID" value="RGV41342.1"/>
    <property type="molecule type" value="Genomic_DNA"/>
</dbReference>
<dbReference type="Proteomes" id="UP000285283">
    <property type="component" value="Unassembled WGS sequence"/>
</dbReference>
<evidence type="ECO:0000313" key="19">
    <source>
        <dbReference type="EMBL" id="MDU0246880.1"/>
    </source>
</evidence>
<dbReference type="Pfam" id="PF07980">
    <property type="entry name" value="SusD_RagB"/>
    <property type="match status" value="1"/>
</dbReference>
<evidence type="ECO:0000313" key="32">
    <source>
        <dbReference type="Proteomes" id="UP000263754"/>
    </source>
</evidence>
<comment type="subcellular location">
    <subcellularLocation>
        <location evidence="1">Cell outer membrane</location>
    </subcellularLocation>
</comment>
<evidence type="ECO:0000313" key="30">
    <source>
        <dbReference type="Proteomes" id="UP000196329"/>
    </source>
</evidence>
<evidence type="ECO:0000313" key="39">
    <source>
        <dbReference type="Proteomes" id="UP000320533"/>
    </source>
</evidence>
<dbReference type="EMBL" id="JAQNRK010000008">
    <property type="protein sequence ID" value="MDC1794480.1"/>
    <property type="molecule type" value="Genomic_DNA"/>
</dbReference>
<dbReference type="EMBL" id="QSOF01000003">
    <property type="protein sequence ID" value="RGI78389.1"/>
    <property type="molecule type" value="Genomic_DNA"/>
</dbReference>
<dbReference type="Proteomes" id="UP000283601">
    <property type="component" value="Unassembled WGS sequence"/>
</dbReference>
<dbReference type="AlphaFoldDB" id="A0A174P0S7"/>
<dbReference type="Proteomes" id="UP000320533">
    <property type="component" value="Chromosome"/>
</dbReference>
<reference evidence="11" key="8">
    <citation type="submission" date="2022-01" db="EMBL/GenBank/DDBJ databases">
        <title>Novel bile acid biosynthetic pathways are enriched in the microbiome of centenarians.</title>
        <authorList>
            <person name="Sato Y."/>
            <person name="Atarashi K."/>
            <person name="Plichta R.D."/>
            <person name="Arai Y."/>
            <person name="Sasajima S."/>
            <person name="Kearney M.S."/>
            <person name="Suda W."/>
            <person name="Takeshita K."/>
            <person name="Sasaki T."/>
            <person name="Okamoto S."/>
            <person name="Skelly N.A."/>
            <person name="Okamura Y."/>
            <person name="Vlamakis H."/>
            <person name="Li Y."/>
            <person name="Tanoue T."/>
            <person name="Takei H."/>
            <person name="Nittono H."/>
            <person name="Narushima S."/>
            <person name="Irie J."/>
            <person name="Itoh H."/>
            <person name="Moriya K."/>
            <person name="Sugiura Y."/>
            <person name="Suematsu M."/>
            <person name="Moritoki N."/>
            <person name="Shibata S."/>
            <person name="Littman R.D."/>
            <person name="Fischbach A.M."/>
            <person name="Uwamino Y."/>
            <person name="Inoue T."/>
            <person name="Honda A."/>
            <person name="Hattori M."/>
            <person name="Murai T."/>
            <person name="Xavier J.R."/>
            <person name="Hirose N."/>
            <person name="Honda K."/>
        </authorList>
    </citation>
    <scope>NUCLEOTIDE SEQUENCE</scope>
    <source>
        <strain evidence="11">CE91-St12</strain>
    </source>
</reference>
<evidence type="ECO:0000313" key="17">
    <source>
        <dbReference type="EMBL" id="MDC1853527.1"/>
    </source>
</evidence>
<evidence type="ECO:0000313" key="25">
    <source>
        <dbReference type="EMBL" id="RGV41342.1"/>
    </source>
</evidence>
<dbReference type="Proteomes" id="UP001181247">
    <property type="component" value="Unassembled WGS sequence"/>
</dbReference>
<evidence type="ECO:0000313" key="36">
    <source>
        <dbReference type="Proteomes" id="UP000285283"/>
    </source>
</evidence>
<evidence type="ECO:0000313" key="34">
    <source>
        <dbReference type="Proteomes" id="UP000284022"/>
    </source>
</evidence>
<dbReference type="EMBL" id="WCTM01000008">
    <property type="protein sequence ID" value="KAB4240951.1"/>
    <property type="molecule type" value="Genomic_DNA"/>
</dbReference>
<dbReference type="EMBL" id="QSRB01000003">
    <property type="protein sequence ID" value="RGK87242.1"/>
    <property type="molecule type" value="Genomic_DNA"/>
</dbReference>
<reference evidence="20" key="3">
    <citation type="journal article" date="2018" name="BMC Genomics">
        <title>Whole genome sequencing and function prediction of 133 gut anaerobes isolated from chicken caecum in pure cultures.</title>
        <authorList>
            <person name="Medvecky M."/>
            <person name="Cejkova D."/>
            <person name="Polansky O."/>
            <person name="Karasova D."/>
            <person name="Kubasova T."/>
            <person name="Cizek A."/>
            <person name="Rychlik I."/>
        </authorList>
    </citation>
    <scope>NUCLEOTIDE SEQUENCE</scope>
    <source>
        <strain evidence="20">An67</strain>
    </source>
</reference>
<dbReference type="Proteomes" id="UP001055048">
    <property type="component" value="Unassembled WGS sequence"/>
</dbReference>
<dbReference type="EMBL" id="NFHS01000006">
    <property type="protein sequence ID" value="OUN53884.1"/>
    <property type="molecule type" value="Genomic_DNA"/>
</dbReference>
<dbReference type="EMBL" id="QSHA01000010">
    <property type="protein sequence ID" value="RHB71449.1"/>
    <property type="molecule type" value="Genomic_DNA"/>
</dbReference>
<dbReference type="Proteomes" id="UP000284640">
    <property type="component" value="Unassembled WGS sequence"/>
</dbReference>
<dbReference type="Proteomes" id="UP001215818">
    <property type="component" value="Unassembled WGS sequence"/>
</dbReference>
<keyword evidence="4" id="KW-0472">Membrane</keyword>
<evidence type="ECO:0000313" key="18">
    <source>
        <dbReference type="EMBL" id="MDC1879039.1"/>
    </source>
</evidence>
<keyword evidence="5" id="KW-0998">Cell outer membrane</keyword>
<dbReference type="Proteomes" id="UP001214113">
    <property type="component" value="Unassembled WGS sequence"/>
</dbReference>
<evidence type="ECO:0000313" key="9">
    <source>
        <dbReference type="EMBL" id="BBK87329.1"/>
    </source>
</evidence>
<evidence type="ECO:0000313" key="24">
    <source>
        <dbReference type="EMBL" id="RGU40862.1"/>
    </source>
</evidence>
<dbReference type="EMBL" id="QRVP01000001">
    <property type="protein sequence ID" value="RGS57683.1"/>
    <property type="molecule type" value="Genomic_DNA"/>
</dbReference>
<dbReference type="Proteomes" id="UP000286114">
    <property type="component" value="Unassembled WGS sequence"/>
</dbReference>
<evidence type="ECO:0000313" key="12">
    <source>
        <dbReference type="EMBL" id="KAB4172970.1"/>
    </source>
</evidence>
<evidence type="ECO:0000313" key="44">
    <source>
        <dbReference type="Proteomes" id="UP001215818"/>
    </source>
</evidence>
<evidence type="ECO:0000313" key="28">
    <source>
        <dbReference type="EMBL" id="RHE59998.1"/>
    </source>
</evidence>
<protein>
    <submittedName>
        <fullName evidence="9 12">Membrane protein</fullName>
    </submittedName>
    <submittedName>
        <fullName evidence="10">RagB/SusD domain-containing protein</fullName>
    </submittedName>
</protein>
<keyword evidence="43" id="KW-1185">Reference proteome</keyword>
<evidence type="ECO:0000256" key="3">
    <source>
        <dbReference type="ARBA" id="ARBA00022729"/>
    </source>
</evidence>
<sequence>MKIRNIINSTIALFMVLTFASCDALDLKPISFITNESFWQTEDDVKGALNGIYVQLRGAAEHDLYILGEARSEILTVGIGGYGGYDIYYYNTLTQANMPISWIRYYQIVNSCNLLLKYAPNVTFNNETSRNKMLAQAYTMRAFMYFVMTRTWGDLIIHTDPIENTNSEVLYKERRPQTEVFQLIKDDLEKALSLYPDDNFGDQRAMWSKPATLALKAEVYLWSGKKMNGGSSDIETALNALNSIKTDKLRLQPDFADVFAYDNKGNDEILMSVRFQDLESGINYFRYMWIHASAVPGDAPQEVKDIVYPIGPGQGIIVASDEYRKQYTEDDTRKNASFLEIYSKDQETGENKFYVSVVLKGKGLVRDGDRIFADDIILYRYADILLMKAEAKNALGQDPSAEINEVRKRAYKDKYEEHIYVNSTKEANDAAILKERLLELAFEGKRWWDLVRFDKAFDLVPSLREHKGEDYMMLFPIPLSTISVEPKVTQNPGWDK</sequence>
<comment type="similarity">
    <text evidence="2">Belongs to the SusD family.</text>
</comment>
<dbReference type="Proteomes" id="UP000260874">
    <property type="component" value="Unassembled WGS sequence"/>
</dbReference>
<dbReference type="EMBL" id="JAFBJK010000003">
    <property type="protein sequence ID" value="MBT8726433.1"/>
    <property type="molecule type" value="Genomic_DNA"/>
</dbReference>
<evidence type="ECO:0000256" key="6">
    <source>
        <dbReference type="SAM" id="SignalP"/>
    </source>
</evidence>
<evidence type="ECO:0000256" key="5">
    <source>
        <dbReference type="ARBA" id="ARBA00023237"/>
    </source>
</evidence>
<dbReference type="Proteomes" id="UP000095419">
    <property type="component" value="Unassembled WGS sequence"/>
</dbReference>
<feature type="signal peptide" evidence="6">
    <location>
        <begin position="1"/>
        <end position="24"/>
    </location>
</feature>
<evidence type="ECO:0000313" key="15">
    <source>
        <dbReference type="EMBL" id="MBT8726433.1"/>
    </source>
</evidence>
<evidence type="ECO:0000256" key="2">
    <source>
        <dbReference type="ARBA" id="ARBA00006275"/>
    </source>
</evidence>
<evidence type="ECO:0000313" key="35">
    <source>
        <dbReference type="Proteomes" id="UP000284640"/>
    </source>
</evidence>
<dbReference type="Proteomes" id="UP000487989">
    <property type="component" value="Unassembled WGS sequence"/>
</dbReference>
<feature type="domain" description="SusD-like N-terminal" evidence="8">
    <location>
        <begin position="92"/>
        <end position="221"/>
    </location>
</feature>
<dbReference type="Pfam" id="PF14322">
    <property type="entry name" value="SusD-like_3"/>
    <property type="match status" value="1"/>
</dbReference>
<evidence type="ECO:0000313" key="20">
    <source>
        <dbReference type="EMBL" id="OUN53884.1"/>
    </source>
</evidence>
<dbReference type="EMBL" id="AP019724">
    <property type="protein sequence ID" value="BBK87329.1"/>
    <property type="molecule type" value="Genomic_DNA"/>
</dbReference>
<dbReference type="EMBL" id="BQNL01000001">
    <property type="protein sequence ID" value="GKH13491.1"/>
    <property type="molecule type" value="Genomic_DNA"/>
</dbReference>
<reference evidence="40 41" key="5">
    <citation type="journal article" date="2019" name="Nat. Med.">
        <title>A library of human gut bacterial isolates paired with longitudinal multiomics data enables mechanistic microbiome research.</title>
        <authorList>
            <person name="Poyet M."/>
            <person name="Groussin M."/>
            <person name="Gibbons S.M."/>
            <person name="Avila-Pacheco J."/>
            <person name="Jiang X."/>
            <person name="Kearney S.M."/>
            <person name="Perrotta A.R."/>
            <person name="Berdy B."/>
            <person name="Zhao S."/>
            <person name="Lieberman T.D."/>
            <person name="Swanson P.K."/>
            <person name="Smith M."/>
            <person name="Roesemann S."/>
            <person name="Alexander J.E."/>
            <person name="Rich S.A."/>
            <person name="Livny J."/>
            <person name="Vlamakis H."/>
            <person name="Clish C."/>
            <person name="Bullock K."/>
            <person name="Deik A."/>
            <person name="Scott J."/>
            <person name="Pierce K.A."/>
            <person name="Xavier R.J."/>
            <person name="Alm E.J."/>
        </authorList>
    </citation>
    <scope>NUCLEOTIDE SEQUENCE [LARGE SCALE GENOMIC DNA]</scope>
    <source>
        <strain evidence="12 41">BIOML-A27</strain>
        <strain evidence="14 42">BIOML-A3</strain>
        <strain evidence="13 40">BIOML-A6</strain>
    </source>
</reference>
<dbReference type="Proteomes" id="UP000196329">
    <property type="component" value="Unassembled WGS sequence"/>
</dbReference>
<dbReference type="InterPro" id="IPR011990">
    <property type="entry name" value="TPR-like_helical_dom_sf"/>
</dbReference>
<name>A0A174P0S7_BACUN</name>
<evidence type="ECO:0000313" key="42">
    <source>
        <dbReference type="Proteomes" id="UP000487989"/>
    </source>
</evidence>
<evidence type="ECO:0000313" key="11">
    <source>
        <dbReference type="EMBL" id="GKH13491.1"/>
    </source>
</evidence>
<keyword evidence="3 6" id="KW-0732">Signal</keyword>
<evidence type="ECO:0000259" key="8">
    <source>
        <dbReference type="Pfam" id="PF14322"/>
    </source>
</evidence>
<evidence type="ECO:0000313" key="33">
    <source>
        <dbReference type="Proteomes" id="UP000283601"/>
    </source>
</evidence>
<proteinExistence type="inferred from homology"/>
<dbReference type="RefSeq" id="WP_005823643.1">
    <property type="nucleotide sequence ID" value="NZ_AP019724.1"/>
</dbReference>
<dbReference type="InterPro" id="IPR012944">
    <property type="entry name" value="SusD_RagB_dom"/>
</dbReference>
<evidence type="ECO:0000313" key="23">
    <source>
        <dbReference type="EMBL" id="RGS57683.1"/>
    </source>
</evidence>
<evidence type="ECO:0000313" key="40">
    <source>
        <dbReference type="Proteomes" id="UP000431575"/>
    </source>
</evidence>
<evidence type="ECO:0000256" key="4">
    <source>
        <dbReference type="ARBA" id="ARBA00023136"/>
    </source>
</evidence>
<reference evidence="19" key="10">
    <citation type="submission" date="2023-10" db="EMBL/GenBank/DDBJ databases">
        <title>Genome of Potential pathogenic bacteria in Crohn's disease.</title>
        <authorList>
            <person name="Rodriguez-Palacios A."/>
        </authorList>
    </citation>
    <scope>NUCLEOTIDE SEQUENCE</scope>
    <source>
        <strain evidence="19">CavFT-hAR50</strain>
    </source>
</reference>
<evidence type="ECO:0000313" key="26">
    <source>
        <dbReference type="EMBL" id="RHB71449.1"/>
    </source>
</evidence>
<reference evidence="30" key="2">
    <citation type="submission" date="2017-04" db="EMBL/GenBank/DDBJ databases">
        <title>Function of individual gut microbiota members based on whole genome sequencing of pure cultures obtained from chicken caecum.</title>
        <authorList>
            <person name="Medvecky M."/>
            <person name="Cejkova D."/>
            <person name="Polansky O."/>
            <person name="Karasova D."/>
            <person name="Kubasova T."/>
            <person name="Cizek A."/>
            <person name="Rychlik I."/>
        </authorList>
    </citation>
    <scope>NUCLEOTIDE SEQUENCE [LARGE SCALE GENOMIC DNA]</scope>
    <source>
        <strain evidence="30">An67</strain>
    </source>
</reference>
<reference evidence="31 32" key="4">
    <citation type="submission" date="2018-08" db="EMBL/GenBank/DDBJ databases">
        <title>A genome reference for cultivated species of the human gut microbiota.</title>
        <authorList>
            <person name="Zou Y."/>
            <person name="Xue W."/>
            <person name="Luo G."/>
        </authorList>
    </citation>
    <scope>NUCLEOTIDE SEQUENCE [LARGE SCALE GENOMIC DNA]</scope>
    <source>
        <strain evidence="25 37">AF14-42</strain>
        <strain evidence="24 34">AF17-20</strain>
        <strain evidence="23 36">AF21-53</strain>
        <strain evidence="28 35">AM27-46</strain>
        <strain evidence="27 33">AM29-12AC</strain>
        <strain evidence="26 38">AM39-1</strain>
        <strain evidence="22 31">TF09-22</strain>
        <strain evidence="21 32">TM10-17</strain>
    </source>
</reference>
<evidence type="ECO:0000313" key="22">
    <source>
        <dbReference type="EMBL" id="RGK87242.1"/>
    </source>
</evidence>
<organism evidence="10 29">
    <name type="scientific">Bacteroides uniformis</name>
    <dbReference type="NCBI Taxonomy" id="820"/>
    <lineage>
        <taxon>Bacteria</taxon>
        <taxon>Pseudomonadati</taxon>
        <taxon>Bacteroidota</taxon>
        <taxon>Bacteroidia</taxon>
        <taxon>Bacteroidales</taxon>
        <taxon>Bacteroidaceae</taxon>
        <taxon>Bacteroides</taxon>
    </lineage>
</organism>
<dbReference type="Proteomes" id="UP000433928">
    <property type="component" value="Unassembled WGS sequence"/>
</dbReference>
<evidence type="ECO:0000313" key="10">
    <source>
        <dbReference type="EMBL" id="CUO70939.1"/>
    </source>
</evidence>
<evidence type="ECO:0000259" key="7">
    <source>
        <dbReference type="Pfam" id="PF07980"/>
    </source>
</evidence>
<dbReference type="Proteomes" id="UP001213309">
    <property type="component" value="Unassembled WGS sequence"/>
</dbReference>
<reference evidence="10 29" key="1">
    <citation type="submission" date="2015-09" db="EMBL/GenBank/DDBJ databases">
        <authorList>
            <consortium name="Pathogen Informatics"/>
        </authorList>
    </citation>
    <scope>NUCLEOTIDE SEQUENCE [LARGE SCALE GENOMIC DNA]</scope>
    <source>
        <strain evidence="10 29">2789STDY5608791</strain>
    </source>
</reference>
<dbReference type="Proteomes" id="UP000284022">
    <property type="component" value="Unassembled WGS sequence"/>
</dbReference>
<dbReference type="EMBL" id="QRXV01000002">
    <property type="protein sequence ID" value="RGU40862.1"/>
    <property type="molecule type" value="Genomic_DNA"/>
</dbReference>
<dbReference type="Proteomes" id="UP001196342">
    <property type="component" value="Unassembled WGS sequence"/>
</dbReference>
<evidence type="ECO:0000313" key="29">
    <source>
        <dbReference type="Proteomes" id="UP000095419"/>
    </source>
</evidence>
<evidence type="ECO:0000256" key="1">
    <source>
        <dbReference type="ARBA" id="ARBA00004442"/>
    </source>
</evidence>
<dbReference type="EMBL" id="WCUG01000002">
    <property type="protein sequence ID" value="KAB4172970.1"/>
    <property type="molecule type" value="Genomic_DNA"/>
</dbReference>
<reference evidence="15 43" key="7">
    <citation type="submission" date="2020-12" db="EMBL/GenBank/DDBJ databases">
        <title>Microorganisms.</title>
        <authorList>
            <person name="Matos J."/>
            <person name="Faleiro L."/>
            <person name="Duarte I."/>
        </authorList>
    </citation>
    <scope>NUCLEOTIDE SEQUENCE [LARGE SCALE GENOMIC DNA]</scope>
    <source>
        <strain evidence="15 43">PtFD3Pch2</strain>
    </source>
</reference>
<evidence type="ECO:0000313" key="21">
    <source>
        <dbReference type="EMBL" id="RGI78389.1"/>
    </source>
</evidence>
<dbReference type="PROSITE" id="PS51257">
    <property type="entry name" value="PROKAR_LIPOPROTEIN"/>
    <property type="match status" value="1"/>
</dbReference>
<dbReference type="Proteomes" id="UP000285343">
    <property type="component" value="Unassembled WGS sequence"/>
</dbReference>
<evidence type="ECO:0000313" key="14">
    <source>
        <dbReference type="EMBL" id="KAB4247767.1"/>
    </source>
</evidence>
<gene>
    <name evidence="20" type="ORF">B5G17_13155</name>
    <name evidence="9" type="ORF">Bun01g_16990</name>
    <name evidence="11" type="ORF">CE91St12_17010</name>
    <name evidence="28" type="ORF">DW729_09690</name>
    <name evidence="27" type="ORF">DW758_04630</name>
    <name evidence="26" type="ORF">DW873_13475</name>
    <name evidence="25" type="ORF">DWW14_11890</name>
    <name evidence="24" type="ORF">DWW83_01705</name>
    <name evidence="23" type="ORF">DWX87_01490</name>
    <name evidence="22" type="ORF">DXC91_05610</name>
    <name evidence="21" type="ORF">DXD90_03575</name>
    <name evidence="10" type="ORF">ERS417307_02241</name>
    <name evidence="13" type="ORF">GAP41_14290</name>
    <name evidence="14" type="ORF">GAP48_19730</name>
    <name evidence="12" type="ORF">GAQ59_02260</name>
    <name evidence="15" type="ORF">JQN06_09665</name>
    <name evidence="16" type="ORF">POY73_10115</name>
    <name evidence="17" type="ORF">POZ22_01810</name>
    <name evidence="18" type="ORF">POZ24_03260</name>
    <name evidence="19" type="ORF">RVH16_19535</name>
</gene>
<dbReference type="SUPFAM" id="SSF48452">
    <property type="entry name" value="TPR-like"/>
    <property type="match status" value="1"/>
</dbReference>
<reference evidence="9 39" key="6">
    <citation type="submission" date="2019-06" db="EMBL/GenBank/DDBJ databases">
        <title>Complete genome sequence of Bacteroides uniformis NBRC 113350.</title>
        <authorList>
            <person name="Miura T."/>
            <person name="Furukawa M."/>
            <person name="Shimamura M."/>
            <person name="Ohyama Y."/>
            <person name="Yamazoe A."/>
            <person name="Kawasaki H."/>
        </authorList>
    </citation>
    <scope>NUCLEOTIDE SEQUENCE [LARGE SCALE GENOMIC DNA]</scope>
    <source>
        <strain evidence="9 39">NBRC 113350</strain>
    </source>
</reference>
<dbReference type="EMBL" id="QSJZ01000002">
    <property type="protein sequence ID" value="RHE24749.1"/>
    <property type="molecule type" value="Genomic_DNA"/>
</dbReference>
<dbReference type="EMBL" id="JAQNSB010000002">
    <property type="protein sequence ID" value="MDC1853527.1"/>
    <property type="molecule type" value="Genomic_DNA"/>
</dbReference>
<dbReference type="Gene3D" id="1.25.40.390">
    <property type="match status" value="1"/>
</dbReference>
<evidence type="ECO:0000313" key="37">
    <source>
        <dbReference type="Proteomes" id="UP000285343"/>
    </source>
</evidence>
<dbReference type="KEGG" id="bun:Bun01g_16990"/>
<dbReference type="EMBL" id="JAWDEU010000002">
    <property type="protein sequence ID" value="MDU0246880.1"/>
    <property type="molecule type" value="Genomic_DNA"/>
</dbReference>
<dbReference type="Proteomes" id="UP000263754">
    <property type="component" value="Unassembled WGS sequence"/>
</dbReference>
<evidence type="ECO:0000313" key="43">
    <source>
        <dbReference type="Proteomes" id="UP001196342"/>
    </source>
</evidence>